<dbReference type="RefSeq" id="WP_211428891.1">
    <property type="nucleotide sequence ID" value="NZ_CP072648.1"/>
</dbReference>
<evidence type="ECO:0000313" key="2">
    <source>
        <dbReference type="EMBL" id="QUW03000.1"/>
    </source>
</evidence>
<gene>
    <name evidence="2" type="ORF">J8C06_00715</name>
</gene>
<dbReference type="EMBL" id="CP072648">
    <property type="protein sequence ID" value="QUW03000.1"/>
    <property type="molecule type" value="Genomic_DNA"/>
</dbReference>
<accession>A0ABX8BD34</accession>
<organism evidence="2 3">
    <name type="scientific">Chloracidobacterium validum</name>
    <dbReference type="NCBI Taxonomy" id="2821543"/>
    <lineage>
        <taxon>Bacteria</taxon>
        <taxon>Pseudomonadati</taxon>
        <taxon>Acidobacteriota</taxon>
        <taxon>Terriglobia</taxon>
        <taxon>Terriglobales</taxon>
        <taxon>Acidobacteriaceae</taxon>
        <taxon>Chloracidobacterium</taxon>
    </lineage>
</organism>
<sequence length="189" mass="20346">MSPATPNSPTPRMRRLFFKLTERWGTPTRVAAPAHVQAALHVAVWEDPAGGATAFNTLGLSEVARAADGRPFELHWLVKQALSTGEQALAAAFLAELAAAAAQPAAAFDWQTRAQVAAGVPGFARCQEVWLHPAFADDDPDTLEDVDGSIKLLYVIPLTEYESFVLTQQGPVALREYTQANGIDLLAPR</sequence>
<feature type="domain" description="Suppressor of fused-like" evidence="1">
    <location>
        <begin position="40"/>
        <end position="187"/>
    </location>
</feature>
<dbReference type="InterPro" id="IPR020941">
    <property type="entry name" value="SUFU-like_domain"/>
</dbReference>
<dbReference type="Pfam" id="PF05076">
    <property type="entry name" value="SUFU"/>
    <property type="match status" value="1"/>
</dbReference>
<protein>
    <submittedName>
        <fullName evidence="2">Suppressor of fused domain protein</fullName>
    </submittedName>
</protein>
<evidence type="ECO:0000259" key="1">
    <source>
        <dbReference type="Pfam" id="PF05076"/>
    </source>
</evidence>
<name>A0ABX8BD34_9BACT</name>
<proteinExistence type="predicted"/>
<keyword evidence="3" id="KW-1185">Reference proteome</keyword>
<evidence type="ECO:0000313" key="3">
    <source>
        <dbReference type="Proteomes" id="UP000676506"/>
    </source>
</evidence>
<reference evidence="2 3" key="1">
    <citation type="submission" date="2021-03" db="EMBL/GenBank/DDBJ databases">
        <title>Genomic and phenotypic characterization of Chloracidobacterium isolates provides evidence for multiple species.</title>
        <authorList>
            <person name="Saini M.K."/>
            <person name="Costas A.M.G."/>
            <person name="Tank M."/>
            <person name="Bryant D.A."/>
        </authorList>
    </citation>
    <scope>NUCLEOTIDE SEQUENCE [LARGE SCALE GENOMIC DNA]</scope>
    <source>
        <strain evidence="2 3">BV2-C</strain>
    </source>
</reference>
<dbReference type="Proteomes" id="UP000676506">
    <property type="component" value="Chromosome 1"/>
</dbReference>